<proteinExistence type="predicted"/>
<dbReference type="Proteomes" id="UP000019789">
    <property type="component" value="Segment"/>
</dbReference>
<sequence>MKEKILKYDFWFFNSIETMLLGLSLVWLDYVYDGHMPFMFNTFSPPYFGIIMIGVGLLTLISVLQKINIITVILLAINWSYVFMTTIIDITNPRFPLDALTVMIAIVSCITCIRILFNAYYNLSLGKNDRG</sequence>
<evidence type="ECO:0000256" key="1">
    <source>
        <dbReference type="SAM" id="Phobius"/>
    </source>
</evidence>
<dbReference type="GeneID" id="19526953"/>
<reference evidence="2 3" key="1">
    <citation type="submission" date="2014-02" db="EMBL/GenBank/DDBJ databases">
        <title>Complete genome sequences of four novel Lactococcus lactis phages distantly related to the rare 1706 phage species.</title>
        <authorList>
            <person name="Kot W."/>
            <person name="Neve H."/>
            <person name="Vogensen F.K."/>
            <person name="Heller K.J."/>
            <person name="Hansen L.H."/>
        </authorList>
    </citation>
    <scope>NUCLEOTIDE SEQUENCE [LARGE SCALE GENOMIC DNA]</scope>
</reference>
<name>X4YE70_9CAUD</name>
<dbReference type="EMBL" id="KJ489011">
    <property type="protein sequence ID" value="AHV83042.1"/>
    <property type="molecule type" value="Genomic_DNA"/>
</dbReference>
<dbReference type="RefSeq" id="YP_009035062.1">
    <property type="nucleotide sequence ID" value="NC_024203.1"/>
</dbReference>
<feature type="transmembrane region" description="Helical" evidence="1">
    <location>
        <begin position="69"/>
        <end position="88"/>
    </location>
</feature>
<protein>
    <submittedName>
        <fullName evidence="2">Uncharacterized protein</fullName>
    </submittedName>
</protein>
<keyword evidence="1" id="KW-0812">Transmembrane</keyword>
<gene>
    <name evidence="2" type="ORF">P092_001</name>
</gene>
<feature type="transmembrane region" description="Helical" evidence="1">
    <location>
        <begin position="100"/>
        <end position="121"/>
    </location>
</feature>
<feature type="transmembrane region" description="Helical" evidence="1">
    <location>
        <begin position="12"/>
        <end position="32"/>
    </location>
</feature>
<dbReference type="KEGG" id="vg:19526953"/>
<evidence type="ECO:0000313" key="3">
    <source>
        <dbReference type="Proteomes" id="UP000019789"/>
    </source>
</evidence>
<accession>X4YE70</accession>
<organism evidence="2 3">
    <name type="scientific">Lactococcus phage P092</name>
    <dbReference type="NCBI Taxonomy" id="1476887"/>
    <lineage>
        <taxon>Viruses</taxon>
        <taxon>Duplodnaviria</taxon>
        <taxon>Heunggongvirae</taxon>
        <taxon>Uroviricota</taxon>
        <taxon>Caudoviricetes</taxon>
        <taxon>Nevevirus</taxon>
        <taxon>Nevevirus P092</taxon>
    </lineage>
</organism>
<keyword evidence="3" id="KW-1185">Reference proteome</keyword>
<evidence type="ECO:0000313" key="2">
    <source>
        <dbReference type="EMBL" id="AHV83042.1"/>
    </source>
</evidence>
<feature type="transmembrane region" description="Helical" evidence="1">
    <location>
        <begin position="44"/>
        <end position="64"/>
    </location>
</feature>
<keyword evidence="1" id="KW-1133">Transmembrane helix</keyword>
<keyword evidence="1" id="KW-0472">Membrane</keyword>